<dbReference type="PANTHER" id="PTHR43477:SF4">
    <property type="entry name" value="DEHYDROGENASE_REDUCTASE SDR FAMILY MEMBER 6"/>
    <property type="match status" value="1"/>
</dbReference>
<dbReference type="InterPro" id="IPR051122">
    <property type="entry name" value="SDR_DHRS6-like"/>
</dbReference>
<evidence type="ECO:0000256" key="3">
    <source>
        <dbReference type="ARBA" id="ARBA00023027"/>
    </source>
</evidence>
<dbReference type="InterPro" id="IPR036291">
    <property type="entry name" value="NAD(P)-bd_dom_sf"/>
</dbReference>
<evidence type="ECO:0000256" key="1">
    <source>
        <dbReference type="ARBA" id="ARBA00006484"/>
    </source>
</evidence>
<comment type="similarity">
    <text evidence="1">Belongs to the short-chain dehydrogenases/reductases (SDR) family.</text>
</comment>
<dbReference type="Pfam" id="PF13561">
    <property type="entry name" value="adh_short_C2"/>
    <property type="match status" value="1"/>
</dbReference>
<evidence type="ECO:0000313" key="5">
    <source>
        <dbReference type="Proteomes" id="UP000298649"/>
    </source>
</evidence>
<keyword evidence="2" id="KW-0560">Oxidoreductase</keyword>
<dbReference type="Gene3D" id="3.40.50.720">
    <property type="entry name" value="NAD(P)-binding Rossmann-like Domain"/>
    <property type="match status" value="1"/>
</dbReference>
<dbReference type="FunFam" id="3.40.50.720:FF:000084">
    <property type="entry name" value="Short-chain dehydrogenase reductase"/>
    <property type="match status" value="1"/>
</dbReference>
<dbReference type="GO" id="GO:0016491">
    <property type="term" value="F:oxidoreductase activity"/>
    <property type="evidence" value="ECO:0007669"/>
    <property type="project" value="UniProtKB-KW"/>
</dbReference>
<dbReference type="InterPro" id="IPR002347">
    <property type="entry name" value="SDR_fam"/>
</dbReference>
<accession>A0A4D7YM96</accession>
<dbReference type="Proteomes" id="UP000298649">
    <property type="component" value="Chromosome linear"/>
</dbReference>
<dbReference type="PROSITE" id="PS00061">
    <property type="entry name" value="ADH_SHORT"/>
    <property type="match status" value="1"/>
</dbReference>
<dbReference type="PRINTS" id="PR00080">
    <property type="entry name" value="SDRFAMILY"/>
</dbReference>
<gene>
    <name evidence="4" type="ORF">CFBP7129_21715</name>
</gene>
<evidence type="ECO:0000313" key="4">
    <source>
        <dbReference type="EMBL" id="QCL96787.1"/>
    </source>
</evidence>
<dbReference type="PRINTS" id="PR00081">
    <property type="entry name" value="GDHRDH"/>
</dbReference>
<dbReference type="AlphaFoldDB" id="A0A4D7YM96"/>
<sequence>MGRLNGKTCFVTGAAQGIGREVLYAFLREGAVVIASDINGDGLKALADIDGVTPVELDVTDPDAVQATAIRFPDISVLVNCAGYVATGTILECSSKQLDLSLEVNVKSMFNTISAFLPNMAQRRAGSIINIASVVSSIMAAPERFAYATSKAAVVGLTMSVARDFAALGVRCNAISPGTVETPSLHARMEATGDAEEARKKFVSRQLMGRLGTAGEIAAIAVLMASEEATFMTGSNIVIDGGMSL</sequence>
<dbReference type="SUPFAM" id="SSF51735">
    <property type="entry name" value="NAD(P)-binding Rossmann-fold domains"/>
    <property type="match status" value="1"/>
</dbReference>
<dbReference type="EMBL" id="CP039923">
    <property type="protein sequence ID" value="QCL96787.1"/>
    <property type="molecule type" value="Genomic_DNA"/>
</dbReference>
<evidence type="ECO:0000256" key="2">
    <source>
        <dbReference type="ARBA" id="ARBA00023002"/>
    </source>
</evidence>
<protein>
    <submittedName>
        <fullName evidence="4">SDR family oxidoreductase</fullName>
    </submittedName>
</protein>
<keyword evidence="3" id="KW-0520">NAD</keyword>
<dbReference type="InterPro" id="IPR020904">
    <property type="entry name" value="Sc_DH/Rdtase_CS"/>
</dbReference>
<organism evidence="4 5">
    <name type="scientific">Agrobacterium tumefaciens</name>
    <dbReference type="NCBI Taxonomy" id="358"/>
    <lineage>
        <taxon>Bacteria</taxon>
        <taxon>Pseudomonadati</taxon>
        <taxon>Pseudomonadota</taxon>
        <taxon>Alphaproteobacteria</taxon>
        <taxon>Hyphomicrobiales</taxon>
        <taxon>Rhizobiaceae</taxon>
        <taxon>Rhizobium/Agrobacterium group</taxon>
        <taxon>Agrobacterium</taxon>
        <taxon>Agrobacterium tumefaciens complex</taxon>
    </lineage>
</organism>
<dbReference type="RefSeq" id="WP_137005353.1">
    <property type="nucleotide sequence ID" value="NZ_CP039923.1"/>
</dbReference>
<reference evidence="4 5" key="1">
    <citation type="submission" date="2019-04" db="EMBL/GenBank/DDBJ databases">
        <title>Complete genome sequence of Agrobacterium tumefaciens CFBP7129.</title>
        <authorList>
            <person name="Haryono M."/>
            <person name="Lin Y.-C."/>
            <person name="Lai E.-M."/>
            <person name="Kuo C.-H."/>
        </authorList>
    </citation>
    <scope>NUCLEOTIDE SEQUENCE [LARGE SCALE GENOMIC DNA]</scope>
    <source>
        <strain evidence="4 5">CFBP7129</strain>
    </source>
</reference>
<name>A0A4D7YM96_AGRTU</name>
<proteinExistence type="inferred from homology"/>
<dbReference type="PANTHER" id="PTHR43477">
    <property type="entry name" value="DIHYDROANTICAPSIN 7-DEHYDROGENASE"/>
    <property type="match status" value="1"/>
</dbReference>